<dbReference type="EMBL" id="CAEY01000447">
    <property type="status" value="NOT_ANNOTATED_CDS"/>
    <property type="molecule type" value="Genomic_DNA"/>
</dbReference>
<organism evidence="14 15">
    <name type="scientific">Tetranychus urticae</name>
    <name type="common">Two-spotted spider mite</name>
    <dbReference type="NCBI Taxonomy" id="32264"/>
    <lineage>
        <taxon>Eukaryota</taxon>
        <taxon>Metazoa</taxon>
        <taxon>Ecdysozoa</taxon>
        <taxon>Arthropoda</taxon>
        <taxon>Chelicerata</taxon>
        <taxon>Arachnida</taxon>
        <taxon>Acari</taxon>
        <taxon>Acariformes</taxon>
        <taxon>Trombidiformes</taxon>
        <taxon>Prostigmata</taxon>
        <taxon>Eleutherengona</taxon>
        <taxon>Raphignathae</taxon>
        <taxon>Tetranychoidea</taxon>
        <taxon>Tetranychidae</taxon>
        <taxon>Tetranychus</taxon>
    </lineage>
</organism>
<keyword evidence="8" id="KW-1133">Transmembrane helix</keyword>
<dbReference type="SMART" id="SM00364">
    <property type="entry name" value="LRR_BAC"/>
    <property type="match status" value="3"/>
</dbReference>
<dbReference type="PRINTS" id="PR00019">
    <property type="entry name" value="LEURICHRPT"/>
</dbReference>
<evidence type="ECO:0000313" key="15">
    <source>
        <dbReference type="Proteomes" id="UP000015104"/>
    </source>
</evidence>
<keyword evidence="9" id="KW-0406">Ion transport</keyword>
<accession>T1JRB3</accession>
<dbReference type="SUPFAM" id="SSF52058">
    <property type="entry name" value="L domain-like"/>
    <property type="match status" value="1"/>
</dbReference>
<dbReference type="eggNOG" id="KOG0619">
    <property type="taxonomic scope" value="Eukaryota"/>
</dbReference>
<evidence type="ECO:0000256" key="10">
    <source>
        <dbReference type="ARBA" id="ARBA00023136"/>
    </source>
</evidence>
<dbReference type="PANTHER" id="PTHR46473:SF23">
    <property type="entry name" value="GH08155P"/>
    <property type="match status" value="1"/>
</dbReference>
<proteinExistence type="predicted"/>
<keyword evidence="6 13" id="KW-0732">Signal</keyword>
<dbReference type="AlphaFoldDB" id="T1JRB3"/>
<keyword evidence="12" id="KW-0407">Ion channel</keyword>
<dbReference type="Gene3D" id="3.80.10.10">
    <property type="entry name" value="Ribonuclease Inhibitor"/>
    <property type="match status" value="1"/>
</dbReference>
<sequence>MYQQLIGLTLFISMATVNCVVNTVPCDFNKLCSCSGTTSPIREVNCLGLTINRIPKLPDNIHIYRLNIVNSPDVEYLLNNSLGLTLVSSLVVKRCGLLTIEPMAFNGTQSSLTTLDLSYNQLNNVPSLQGLTSLQWLSLKSNRLTNLNLNQWKHLFSSSLKELRNLIISDNLVTTIPDLIFNSITSLQSLDLDNNRIATIDGKPFPSSLTSLSLANNLLEKIPSEPLWSLNKLRWLNLRVCLISLLYH</sequence>
<dbReference type="EnsemblMetazoa" id="tetur01g06280.1">
    <property type="protein sequence ID" value="tetur01g06280.1"/>
    <property type="gene ID" value="tetur01g06280"/>
</dbReference>
<dbReference type="Pfam" id="PF13855">
    <property type="entry name" value="LRR_8"/>
    <property type="match status" value="2"/>
</dbReference>
<keyword evidence="11" id="KW-1015">Disulfide bond</keyword>
<feature type="signal peptide" evidence="13">
    <location>
        <begin position="1"/>
        <end position="19"/>
    </location>
</feature>
<dbReference type="InterPro" id="IPR003591">
    <property type="entry name" value="Leu-rich_rpt_typical-subtyp"/>
</dbReference>
<keyword evidence="10" id="KW-0472">Membrane</keyword>
<dbReference type="HOGENOM" id="CLU_1121336_0_0_1"/>
<dbReference type="GO" id="GO:0034220">
    <property type="term" value="P:monoatomic ion transmembrane transport"/>
    <property type="evidence" value="ECO:0007669"/>
    <property type="project" value="UniProtKB-KW"/>
</dbReference>
<evidence type="ECO:0000256" key="4">
    <source>
        <dbReference type="ARBA" id="ARBA00022614"/>
    </source>
</evidence>
<evidence type="ECO:0000256" key="11">
    <source>
        <dbReference type="ARBA" id="ARBA00023157"/>
    </source>
</evidence>
<evidence type="ECO:0000256" key="8">
    <source>
        <dbReference type="ARBA" id="ARBA00022989"/>
    </source>
</evidence>
<protein>
    <recommendedName>
        <fullName evidence="16">LRRNT domain-containing protein</fullName>
    </recommendedName>
</protein>
<evidence type="ECO:0000256" key="3">
    <source>
        <dbReference type="ARBA" id="ARBA00022475"/>
    </source>
</evidence>
<comment type="subcellular location">
    <subcellularLocation>
        <location evidence="1">Cell membrane</location>
        <topology evidence="1">Single-pass membrane protein</topology>
    </subcellularLocation>
</comment>
<dbReference type="InterPro" id="IPR051432">
    <property type="entry name" value="KCNMA1_auxiliary"/>
</dbReference>
<evidence type="ECO:0000256" key="13">
    <source>
        <dbReference type="SAM" id="SignalP"/>
    </source>
</evidence>
<name>T1JRB3_TETUR</name>
<evidence type="ECO:0000256" key="9">
    <source>
        <dbReference type="ARBA" id="ARBA00023065"/>
    </source>
</evidence>
<keyword evidence="3" id="KW-1003">Cell membrane</keyword>
<keyword evidence="7" id="KW-0677">Repeat</keyword>
<evidence type="ECO:0000256" key="12">
    <source>
        <dbReference type="ARBA" id="ARBA00023303"/>
    </source>
</evidence>
<evidence type="ECO:0000256" key="6">
    <source>
        <dbReference type="ARBA" id="ARBA00022729"/>
    </source>
</evidence>
<keyword evidence="4" id="KW-0433">Leucine-rich repeat</keyword>
<reference evidence="14" key="2">
    <citation type="submission" date="2015-06" db="UniProtKB">
        <authorList>
            <consortium name="EnsemblMetazoa"/>
        </authorList>
    </citation>
    <scope>IDENTIFICATION</scope>
</reference>
<dbReference type="PROSITE" id="PS51450">
    <property type="entry name" value="LRR"/>
    <property type="match status" value="4"/>
</dbReference>
<evidence type="ECO:0000256" key="5">
    <source>
        <dbReference type="ARBA" id="ARBA00022692"/>
    </source>
</evidence>
<dbReference type="STRING" id="32264.T1JRB3"/>
<evidence type="ECO:0000256" key="1">
    <source>
        <dbReference type="ARBA" id="ARBA00004162"/>
    </source>
</evidence>
<evidence type="ECO:0008006" key="16">
    <source>
        <dbReference type="Google" id="ProtNLM"/>
    </source>
</evidence>
<dbReference type="GO" id="GO:0005886">
    <property type="term" value="C:plasma membrane"/>
    <property type="evidence" value="ECO:0007669"/>
    <property type="project" value="UniProtKB-SubCell"/>
</dbReference>
<keyword evidence="5" id="KW-0812">Transmembrane</keyword>
<evidence type="ECO:0000256" key="7">
    <source>
        <dbReference type="ARBA" id="ARBA00022737"/>
    </source>
</evidence>
<keyword evidence="2" id="KW-0813">Transport</keyword>
<dbReference type="InterPro" id="IPR001611">
    <property type="entry name" value="Leu-rich_rpt"/>
</dbReference>
<dbReference type="PANTHER" id="PTHR46473">
    <property type="entry name" value="GH08155P"/>
    <property type="match status" value="1"/>
</dbReference>
<evidence type="ECO:0000256" key="2">
    <source>
        <dbReference type="ARBA" id="ARBA00022448"/>
    </source>
</evidence>
<dbReference type="Proteomes" id="UP000015104">
    <property type="component" value="Unassembled WGS sequence"/>
</dbReference>
<keyword evidence="15" id="KW-1185">Reference proteome</keyword>
<evidence type="ECO:0000313" key="14">
    <source>
        <dbReference type="EnsemblMetazoa" id="tetur01g06280.1"/>
    </source>
</evidence>
<feature type="chain" id="PRO_5004580560" description="LRRNT domain-containing protein" evidence="13">
    <location>
        <begin position="20"/>
        <end position="248"/>
    </location>
</feature>
<reference evidence="15" key="1">
    <citation type="submission" date="2011-08" db="EMBL/GenBank/DDBJ databases">
        <authorList>
            <person name="Rombauts S."/>
        </authorList>
    </citation>
    <scope>NUCLEOTIDE SEQUENCE</scope>
    <source>
        <strain evidence="15">London</strain>
    </source>
</reference>
<dbReference type="SMART" id="SM00369">
    <property type="entry name" value="LRR_TYP"/>
    <property type="match status" value="5"/>
</dbReference>
<dbReference type="InterPro" id="IPR032675">
    <property type="entry name" value="LRR_dom_sf"/>
</dbReference>